<gene>
    <name evidence="1" type="ORF">HMPREF1324_1796</name>
</gene>
<comment type="caution">
    <text evidence="1">The sequence shown here is derived from an EMBL/GenBank/DDBJ whole genome shotgun (WGS) entry which is preliminary data.</text>
</comment>
<name>I0UWJ5_9MICC</name>
<sequence length="75" mass="7513">MFLRVVGSVLQPSEHILRCRAPFSGVGDVAFCVAGRGPSGGCRLCCDAGVVGAVSDSGGAGHWGGRWGVHTVASA</sequence>
<evidence type="ECO:0000313" key="2">
    <source>
        <dbReference type="Proteomes" id="UP000004863"/>
    </source>
</evidence>
<dbReference type="AlphaFoldDB" id="I0UWJ5"/>
<accession>I0UWJ5</accession>
<dbReference type="Proteomes" id="UP000004863">
    <property type="component" value="Unassembled WGS sequence"/>
</dbReference>
<organism evidence="1 2">
    <name type="scientific">Rothia aeria F0474</name>
    <dbReference type="NCBI Taxonomy" id="1125724"/>
    <lineage>
        <taxon>Bacteria</taxon>
        <taxon>Bacillati</taxon>
        <taxon>Actinomycetota</taxon>
        <taxon>Actinomycetes</taxon>
        <taxon>Micrococcales</taxon>
        <taxon>Micrococcaceae</taxon>
        <taxon>Rothia</taxon>
    </lineage>
</organism>
<evidence type="ECO:0000313" key="1">
    <source>
        <dbReference type="EMBL" id="EID52248.1"/>
    </source>
</evidence>
<keyword evidence="2" id="KW-1185">Reference proteome</keyword>
<protein>
    <submittedName>
        <fullName evidence="1">Uncharacterized protein</fullName>
    </submittedName>
</protein>
<proteinExistence type="predicted"/>
<reference evidence="1" key="1">
    <citation type="submission" date="2012-03" db="EMBL/GenBank/DDBJ databases">
        <authorList>
            <person name="Durkin A.S."/>
            <person name="McCorrison J."/>
            <person name="Torralba M."/>
            <person name="Gillis M."/>
            <person name="Methe B."/>
            <person name="Sutton G."/>
            <person name="Nelson K.E."/>
        </authorList>
    </citation>
    <scope>NUCLEOTIDE SEQUENCE [LARGE SCALE GENOMIC DNA]</scope>
    <source>
        <strain evidence="1">F0474</strain>
    </source>
</reference>
<dbReference type="EMBL" id="AJJQ01000003">
    <property type="protein sequence ID" value="EID52248.1"/>
    <property type="molecule type" value="Genomic_DNA"/>
</dbReference>